<keyword evidence="10" id="KW-1185">Reference proteome</keyword>
<accession>J7S7H0</accession>
<dbReference type="STRING" id="1071383.J7S7H0"/>
<dbReference type="AlphaFoldDB" id="J7S7H0"/>
<dbReference type="KEGG" id="kng:KNAG_0E00680"/>
<evidence type="ECO:0000313" key="10">
    <source>
        <dbReference type="Proteomes" id="UP000006310"/>
    </source>
</evidence>
<feature type="domain" description="Cdc23" evidence="8">
    <location>
        <begin position="18"/>
        <end position="347"/>
    </location>
</feature>
<reference evidence="10" key="2">
    <citation type="submission" date="2012-08" db="EMBL/GenBank/DDBJ databases">
        <title>Genome sequence of Kazachstania naganishii.</title>
        <authorList>
            <person name="Gordon J.L."/>
            <person name="Armisen D."/>
            <person name="Proux-Wera E."/>
            <person name="OhEigeartaigh S.S."/>
            <person name="Byrne K.P."/>
            <person name="Wolfe K.H."/>
        </authorList>
    </citation>
    <scope>NUCLEOTIDE SEQUENCE [LARGE SCALE GENOMIC DNA]</scope>
    <source>
        <strain evidence="10">ATCC MYA-139 / BCRC 22969 / CBS 8797 / CCRC 22969 / KCTC 17520 / NBRC 10181 / NCYC 3082</strain>
    </source>
</reference>
<dbReference type="GeneID" id="34526036"/>
<reference evidence="9 10" key="1">
    <citation type="journal article" date="2011" name="Proc. Natl. Acad. Sci. U.S.A.">
        <title>Evolutionary erosion of yeast sex chromosomes by mating-type switching accidents.</title>
        <authorList>
            <person name="Gordon J.L."/>
            <person name="Armisen D."/>
            <person name="Proux-Wera E."/>
            <person name="Oheigeartaigh S.S."/>
            <person name="Byrne K.P."/>
            <person name="Wolfe K.H."/>
        </authorList>
    </citation>
    <scope>NUCLEOTIDE SEQUENCE [LARGE SCALE GENOMIC DNA]</scope>
    <source>
        <strain evidence="10">ATCC MYA-139 / BCRC 22969 / CBS 8797 / CCRC 22969 / KCTC 17520 / NBRC 10181 / NCYC 3082</strain>
    </source>
</reference>
<evidence type="ECO:0000256" key="6">
    <source>
        <dbReference type="ARBA" id="ARBA00023306"/>
    </source>
</evidence>
<dbReference type="Gene3D" id="1.25.40.10">
    <property type="entry name" value="Tetratricopeptide repeat domain"/>
    <property type="match status" value="2"/>
</dbReference>
<keyword evidence="1" id="KW-0132">Cell division</keyword>
<dbReference type="InterPro" id="IPR011990">
    <property type="entry name" value="TPR-like_helical_dom_sf"/>
</dbReference>
<keyword evidence="3" id="KW-0498">Mitosis</keyword>
<keyword evidence="5 7" id="KW-0802">TPR repeat</keyword>
<evidence type="ECO:0000256" key="5">
    <source>
        <dbReference type="ARBA" id="ARBA00022803"/>
    </source>
</evidence>
<dbReference type="InterPro" id="IPR007192">
    <property type="entry name" value="APC8"/>
</dbReference>
<feature type="repeat" description="TPR" evidence="7">
    <location>
        <begin position="442"/>
        <end position="475"/>
    </location>
</feature>
<dbReference type="Pfam" id="PF13181">
    <property type="entry name" value="TPR_8"/>
    <property type="match status" value="2"/>
</dbReference>
<keyword evidence="4" id="KW-0833">Ubl conjugation pathway</keyword>
<evidence type="ECO:0000256" key="2">
    <source>
        <dbReference type="ARBA" id="ARBA00022737"/>
    </source>
</evidence>
<dbReference type="PROSITE" id="PS50005">
    <property type="entry name" value="TPR"/>
    <property type="match status" value="3"/>
</dbReference>
<evidence type="ECO:0000256" key="4">
    <source>
        <dbReference type="ARBA" id="ARBA00022786"/>
    </source>
</evidence>
<dbReference type="InterPro" id="IPR019734">
    <property type="entry name" value="TPR_rpt"/>
</dbReference>
<dbReference type="OMA" id="ERCLYHS"/>
<feature type="repeat" description="TPR" evidence="7">
    <location>
        <begin position="476"/>
        <end position="509"/>
    </location>
</feature>
<dbReference type="PANTHER" id="PTHR12558">
    <property type="entry name" value="CELL DIVISION CYCLE 16,23,27"/>
    <property type="match status" value="1"/>
</dbReference>
<keyword evidence="2" id="KW-0677">Repeat</keyword>
<dbReference type="GO" id="GO:0031145">
    <property type="term" value="P:anaphase-promoting complex-dependent catabolic process"/>
    <property type="evidence" value="ECO:0007669"/>
    <property type="project" value="EnsemblFungi"/>
</dbReference>
<dbReference type="GO" id="GO:0051301">
    <property type="term" value="P:cell division"/>
    <property type="evidence" value="ECO:0007669"/>
    <property type="project" value="UniProtKB-KW"/>
</dbReference>
<keyword evidence="6" id="KW-0131">Cell cycle</keyword>
<protein>
    <recommendedName>
        <fullName evidence="8">Cdc23 domain-containing protein</fullName>
    </recommendedName>
</protein>
<dbReference type="HOGENOM" id="CLU_018320_2_1_1"/>
<evidence type="ECO:0000256" key="7">
    <source>
        <dbReference type="PROSITE-ProRule" id="PRU00339"/>
    </source>
</evidence>
<dbReference type="GO" id="GO:0045842">
    <property type="term" value="P:positive regulation of mitotic metaphase/anaphase transition"/>
    <property type="evidence" value="ECO:0007669"/>
    <property type="project" value="TreeGrafter"/>
</dbReference>
<name>J7S7H0_HUIN7</name>
<gene>
    <name evidence="9" type="primary">KNAG0E00680</name>
    <name evidence="9" type="ordered locus">KNAG_0E00680</name>
</gene>
<dbReference type="GO" id="GO:0061630">
    <property type="term" value="F:ubiquitin protein ligase activity"/>
    <property type="evidence" value="ECO:0007669"/>
    <property type="project" value="EnsemblFungi"/>
</dbReference>
<evidence type="ECO:0000313" key="9">
    <source>
        <dbReference type="EMBL" id="CCK70336.1"/>
    </source>
</evidence>
<dbReference type="RefSeq" id="XP_022464582.1">
    <property type="nucleotide sequence ID" value="XM_022608047.1"/>
</dbReference>
<dbReference type="eggNOG" id="KOG1155">
    <property type="taxonomic scope" value="Eukaryota"/>
</dbReference>
<dbReference type="Pfam" id="PF04049">
    <property type="entry name" value="ANAPC8"/>
    <property type="match status" value="1"/>
</dbReference>
<dbReference type="EMBL" id="HE978318">
    <property type="protein sequence ID" value="CCK70336.1"/>
    <property type="molecule type" value="Genomic_DNA"/>
</dbReference>
<dbReference type="PANTHER" id="PTHR12558:SF10">
    <property type="entry name" value="CELL DIVISION CYCLE PROTEIN 23 HOMOLOG"/>
    <property type="match status" value="1"/>
</dbReference>
<proteinExistence type="predicted"/>
<evidence type="ECO:0000256" key="3">
    <source>
        <dbReference type="ARBA" id="ARBA00022776"/>
    </source>
</evidence>
<dbReference type="SUPFAM" id="SSF48452">
    <property type="entry name" value="TPR-like"/>
    <property type="match status" value="1"/>
</dbReference>
<organism evidence="9 10">
    <name type="scientific">Huiozyma naganishii (strain ATCC MYA-139 / BCRC 22969 / CBS 8797 / KCTC 17520 / NBRC 10181 / NCYC 3082 / Yp74L-3)</name>
    <name type="common">Yeast</name>
    <name type="synonym">Kazachstania naganishii</name>
    <dbReference type="NCBI Taxonomy" id="1071383"/>
    <lineage>
        <taxon>Eukaryota</taxon>
        <taxon>Fungi</taxon>
        <taxon>Dikarya</taxon>
        <taxon>Ascomycota</taxon>
        <taxon>Saccharomycotina</taxon>
        <taxon>Saccharomycetes</taxon>
        <taxon>Saccharomycetales</taxon>
        <taxon>Saccharomycetaceae</taxon>
        <taxon>Huiozyma</taxon>
    </lineage>
</organism>
<dbReference type="OrthoDB" id="10262026at2759"/>
<evidence type="ECO:0000259" key="8">
    <source>
        <dbReference type="Pfam" id="PF04049"/>
    </source>
</evidence>
<evidence type="ECO:0000256" key="1">
    <source>
        <dbReference type="ARBA" id="ARBA00022618"/>
    </source>
</evidence>
<dbReference type="Proteomes" id="UP000006310">
    <property type="component" value="Chromosome 5"/>
</dbReference>
<dbReference type="GO" id="GO:0005680">
    <property type="term" value="C:anaphase-promoting complex"/>
    <property type="evidence" value="ECO:0007669"/>
    <property type="project" value="EnsemblFungi"/>
</dbReference>
<dbReference type="FunFam" id="1.25.40.10:FF:000926">
    <property type="entry name" value="Anaphase-promoting complex subunit CDC23"/>
    <property type="match status" value="1"/>
</dbReference>
<dbReference type="GO" id="GO:0016567">
    <property type="term" value="P:protein ubiquitination"/>
    <property type="evidence" value="ECO:0007669"/>
    <property type="project" value="EnsemblFungi"/>
</dbReference>
<feature type="repeat" description="TPR" evidence="7">
    <location>
        <begin position="510"/>
        <end position="543"/>
    </location>
</feature>
<dbReference type="GO" id="GO:0030332">
    <property type="term" value="F:cyclin binding"/>
    <property type="evidence" value="ECO:0007669"/>
    <property type="project" value="EnsemblFungi"/>
</dbReference>
<sequence length="639" mass="74336">MQGDTLESAQLKILEGVKLGLRRSARELSQWKLYKSAKWSAEALHGLTNVTIDTNAADSSTTQDNDSPLRNRINMAIPSSPQVPAEQVSGPYMGLTESEYDLYLFISTLFDCKEFDRCVFFLRDAEEPRLKFLQFYSEYLSWDKKTRESTENVLMTGKPDKKSEKELSEKHLLGSNFLQDNTQKQSEGVFTSETGQQTSLAIILNELRVYLKKLDQRSANTLGLALLHYLKGVLLNRQGNKSHALSAFLESLSYYTFNWTCWLELLDCITRPDESSLILRHLNEKFIIKGDEPVSQNVPENNIMLQFFKLALLQEFNYSGSVDEFFFILENLLILLPNFTYLKSQSAIMNYNYMDYSVAENIFDNIFKCDPYRLEDLDIYSNILYVMQKHSKLAYLAQYVSHVDRFRPETCCIVANYYSARQEHEKSIMYFRRALVLNKKSTSAWTLMGHEFVELKNSHAAIECYRRAVDINERDYKAWFGLGQAYEVLDMHLYSLYYFQKACTLKPLDRRMWQALAECYGLLKNSEQAIECYRRALQLSSNAGQDVLLLFRMAEQYELILDIESCKQNMLKCVALEDSSDGSFVTDETVKARLWLARYEMRMHNYQEAYDYAKRISNGTSQEIEEARTIARNCRQLFN</sequence>
<dbReference type="SMART" id="SM00028">
    <property type="entry name" value="TPR"/>
    <property type="match status" value="5"/>
</dbReference>